<feature type="coiled-coil region" evidence="1">
    <location>
        <begin position="199"/>
        <end position="291"/>
    </location>
</feature>
<dbReference type="SUPFAM" id="SSF52540">
    <property type="entry name" value="P-loop containing nucleoside triphosphate hydrolases"/>
    <property type="match status" value="1"/>
</dbReference>
<reference evidence="4" key="1">
    <citation type="submission" date="2020-11" db="EMBL/GenBank/DDBJ databases">
        <authorList>
            <consortium name="DOE Joint Genome Institute"/>
            <person name="Ahrendt S."/>
            <person name="Riley R."/>
            <person name="Andreopoulos W."/>
            <person name="Labutti K."/>
            <person name="Pangilinan J."/>
            <person name="Ruiz-Duenas F.J."/>
            <person name="Barrasa J.M."/>
            <person name="Sanchez-Garcia M."/>
            <person name="Camarero S."/>
            <person name="Miyauchi S."/>
            <person name="Serrano A."/>
            <person name="Linde D."/>
            <person name="Babiker R."/>
            <person name="Drula E."/>
            <person name="Ayuso-Fernandez I."/>
            <person name="Pacheco R."/>
            <person name="Padilla G."/>
            <person name="Ferreira P."/>
            <person name="Barriuso J."/>
            <person name="Kellner H."/>
            <person name="Castanera R."/>
            <person name="Alfaro M."/>
            <person name="Ramirez L."/>
            <person name="Pisabarro A.G."/>
            <person name="Kuo A."/>
            <person name="Tritt A."/>
            <person name="Lipzen A."/>
            <person name="He G."/>
            <person name="Yan M."/>
            <person name="Ng V."/>
            <person name="Cullen D."/>
            <person name="Martin F."/>
            <person name="Rosso M.-N."/>
            <person name="Henrissat B."/>
            <person name="Hibbett D."/>
            <person name="Martinez A.T."/>
            <person name="Grigoriev I.V."/>
        </authorList>
    </citation>
    <scope>NUCLEOTIDE SEQUENCE</scope>
    <source>
        <strain evidence="4">CBS 247.69</strain>
    </source>
</reference>
<evidence type="ECO:0000313" key="5">
    <source>
        <dbReference type="Proteomes" id="UP000807353"/>
    </source>
</evidence>
<keyword evidence="1" id="KW-0175">Coiled coil</keyword>
<feature type="compositionally biased region" description="Basic and acidic residues" evidence="2">
    <location>
        <begin position="408"/>
        <end position="436"/>
    </location>
</feature>
<dbReference type="Proteomes" id="UP000807353">
    <property type="component" value="Unassembled WGS sequence"/>
</dbReference>
<sequence>MGPTGSGKTTFINLISGSNLRVGEGLKSCTSVIQMAVPFEIGGRSVTLIDTPGFDDTNKSDTDILKLIAGFLQASYEHGKKLAGVIYLHRISDCRMGGISTRNFRMFRELCGERTLKNVVIVTNMWGQVTPSIGKARERELAIDPTFFKPAIDKGAQLVRHDNTFRSAQGLLWLIVQNKPEALRIQRELVDEHMDISQTAAAEELNRELMEQARRHRAELQELEEEMKDAIKQQDEETRRELEGEYQRLHKEMERVQHDSQRLDSEYNEEKRRMELKIQEITEQAKRNNEAAALKYDEQMKGYRQEFETKTVAFAENKRVLEQKMEDVAAQRKIDEEAAQVRLGEQIKAMQDRERTSAESSAAVIAALEKSTKDMTDNFRQENEAAAARHREEMKMLHDQSESTQRASEAEKANMQRKIEDVQRQQEQERQERENHSGFVGFFTMIGRALDSAFHT</sequence>
<dbReference type="OrthoDB" id="8954335at2759"/>
<feature type="region of interest" description="Disordered" evidence="2">
    <location>
        <begin position="394"/>
        <end position="436"/>
    </location>
</feature>
<gene>
    <name evidence="4" type="ORF">BDZ94DRAFT_1262991</name>
</gene>
<name>A0A9P5Y535_9AGAR</name>
<dbReference type="CDD" id="cd00882">
    <property type="entry name" value="Ras_like_GTPase"/>
    <property type="match status" value="1"/>
</dbReference>
<comment type="caution">
    <text evidence="4">The sequence shown here is derived from an EMBL/GenBank/DDBJ whole genome shotgun (WGS) entry which is preliminary data.</text>
</comment>
<evidence type="ECO:0000313" key="4">
    <source>
        <dbReference type="EMBL" id="KAF9461786.1"/>
    </source>
</evidence>
<keyword evidence="5" id="KW-1185">Reference proteome</keyword>
<organism evidence="4 5">
    <name type="scientific">Collybia nuda</name>
    <dbReference type="NCBI Taxonomy" id="64659"/>
    <lineage>
        <taxon>Eukaryota</taxon>
        <taxon>Fungi</taxon>
        <taxon>Dikarya</taxon>
        <taxon>Basidiomycota</taxon>
        <taxon>Agaricomycotina</taxon>
        <taxon>Agaricomycetes</taxon>
        <taxon>Agaricomycetidae</taxon>
        <taxon>Agaricales</taxon>
        <taxon>Tricholomatineae</taxon>
        <taxon>Clitocybaceae</taxon>
        <taxon>Collybia</taxon>
    </lineage>
</organism>
<evidence type="ECO:0000259" key="3">
    <source>
        <dbReference type="Pfam" id="PF01926"/>
    </source>
</evidence>
<feature type="domain" description="G" evidence="3">
    <location>
        <begin position="1"/>
        <end position="60"/>
    </location>
</feature>
<dbReference type="GO" id="GO:0016787">
    <property type="term" value="F:hydrolase activity"/>
    <property type="evidence" value="ECO:0007669"/>
    <property type="project" value="UniProtKB-KW"/>
</dbReference>
<accession>A0A9P5Y535</accession>
<keyword evidence="4" id="KW-0378">Hydrolase</keyword>
<dbReference type="InterPro" id="IPR006073">
    <property type="entry name" value="GTP-bd"/>
</dbReference>
<evidence type="ECO:0000256" key="1">
    <source>
        <dbReference type="SAM" id="Coils"/>
    </source>
</evidence>
<dbReference type="Pfam" id="PF01926">
    <property type="entry name" value="MMR_HSR1"/>
    <property type="match status" value="1"/>
</dbReference>
<protein>
    <submittedName>
        <fullName evidence="4">P-loop containing nucleoside triphosphate hydrolase protein</fullName>
    </submittedName>
</protein>
<dbReference type="EMBL" id="MU150279">
    <property type="protein sequence ID" value="KAF9461786.1"/>
    <property type="molecule type" value="Genomic_DNA"/>
</dbReference>
<dbReference type="AlphaFoldDB" id="A0A9P5Y535"/>
<evidence type="ECO:0000256" key="2">
    <source>
        <dbReference type="SAM" id="MobiDB-lite"/>
    </source>
</evidence>
<dbReference type="GO" id="GO:0005525">
    <property type="term" value="F:GTP binding"/>
    <property type="evidence" value="ECO:0007669"/>
    <property type="project" value="InterPro"/>
</dbReference>
<dbReference type="InterPro" id="IPR027417">
    <property type="entry name" value="P-loop_NTPase"/>
</dbReference>
<proteinExistence type="predicted"/>
<dbReference type="Gene3D" id="3.40.50.300">
    <property type="entry name" value="P-loop containing nucleotide triphosphate hydrolases"/>
    <property type="match status" value="1"/>
</dbReference>